<evidence type="ECO:0000313" key="3">
    <source>
        <dbReference type="EMBL" id="QDU55942.1"/>
    </source>
</evidence>
<dbReference type="KEGG" id="amuc:Pan181_21440"/>
<dbReference type="Pfam" id="PF10816">
    <property type="entry name" value="DUF2760"/>
    <property type="match status" value="1"/>
</dbReference>
<evidence type="ECO:0000313" key="4">
    <source>
        <dbReference type="Proteomes" id="UP000315750"/>
    </source>
</evidence>
<dbReference type="AlphaFoldDB" id="A0A518AMI5"/>
<gene>
    <name evidence="3" type="ORF">Pan181_21440</name>
</gene>
<protein>
    <recommendedName>
        <fullName evidence="2">DUF2760 domain-containing protein</fullName>
    </recommendedName>
</protein>
<dbReference type="RefSeq" id="WP_197529132.1">
    <property type="nucleotide sequence ID" value="NZ_CP036278.1"/>
</dbReference>
<dbReference type="InterPro" id="IPR021212">
    <property type="entry name" value="DUF2760"/>
</dbReference>
<feature type="compositionally biased region" description="Pro residues" evidence="1">
    <location>
        <begin position="31"/>
        <end position="47"/>
    </location>
</feature>
<proteinExistence type="predicted"/>
<feature type="domain" description="DUF2760" evidence="2">
    <location>
        <begin position="50"/>
        <end position="171"/>
    </location>
</feature>
<reference evidence="3 4" key="1">
    <citation type="submission" date="2019-02" db="EMBL/GenBank/DDBJ databases">
        <title>Deep-cultivation of Planctomycetes and their phenomic and genomic characterization uncovers novel biology.</title>
        <authorList>
            <person name="Wiegand S."/>
            <person name="Jogler M."/>
            <person name="Boedeker C."/>
            <person name="Pinto D."/>
            <person name="Vollmers J."/>
            <person name="Rivas-Marin E."/>
            <person name="Kohn T."/>
            <person name="Peeters S.H."/>
            <person name="Heuer A."/>
            <person name="Rast P."/>
            <person name="Oberbeckmann S."/>
            <person name="Bunk B."/>
            <person name="Jeske O."/>
            <person name="Meyerdierks A."/>
            <person name="Storesund J.E."/>
            <person name="Kallscheuer N."/>
            <person name="Luecker S."/>
            <person name="Lage O.M."/>
            <person name="Pohl T."/>
            <person name="Merkel B.J."/>
            <person name="Hornburger P."/>
            <person name="Mueller R.-W."/>
            <person name="Bruemmer F."/>
            <person name="Labrenz M."/>
            <person name="Spormann A.M."/>
            <person name="Op den Camp H."/>
            <person name="Overmann J."/>
            <person name="Amann R."/>
            <person name="Jetten M.S.M."/>
            <person name="Mascher T."/>
            <person name="Medema M.H."/>
            <person name="Devos D.P."/>
            <person name="Kaster A.-K."/>
            <person name="Ovreas L."/>
            <person name="Rohde M."/>
            <person name="Galperin M.Y."/>
            <person name="Jogler C."/>
        </authorList>
    </citation>
    <scope>NUCLEOTIDE SEQUENCE [LARGE SCALE GENOMIC DNA]</scope>
    <source>
        <strain evidence="3 4">Pan181</strain>
    </source>
</reference>
<sequence length="174" mass="18892">MRIWLAFQTFFKVLFNKEFATDLEQLQLEGPPQPAALPTPTPKPKPPARSEAITLLATLQREARFVDMVSESLDAYSDAQIGAAARDVLRDCGQVVERLFALKPMADQEEGQPIEVPAAYDAAQYRLVGSVSGEGPFNGTLQHAGWKATKVELPQWSGDEASALVVAPAEVQVG</sequence>
<dbReference type="Proteomes" id="UP000315750">
    <property type="component" value="Chromosome"/>
</dbReference>
<keyword evidence="4" id="KW-1185">Reference proteome</keyword>
<evidence type="ECO:0000259" key="2">
    <source>
        <dbReference type="Pfam" id="PF10816"/>
    </source>
</evidence>
<organism evidence="3 4">
    <name type="scientific">Aeoliella mucimassa</name>
    <dbReference type="NCBI Taxonomy" id="2527972"/>
    <lineage>
        <taxon>Bacteria</taxon>
        <taxon>Pseudomonadati</taxon>
        <taxon>Planctomycetota</taxon>
        <taxon>Planctomycetia</taxon>
        <taxon>Pirellulales</taxon>
        <taxon>Lacipirellulaceae</taxon>
        <taxon>Aeoliella</taxon>
    </lineage>
</organism>
<name>A0A518AMI5_9BACT</name>
<evidence type="ECO:0000256" key="1">
    <source>
        <dbReference type="SAM" id="MobiDB-lite"/>
    </source>
</evidence>
<dbReference type="EMBL" id="CP036278">
    <property type="protein sequence ID" value="QDU55942.1"/>
    <property type="molecule type" value="Genomic_DNA"/>
</dbReference>
<feature type="region of interest" description="Disordered" evidence="1">
    <location>
        <begin position="30"/>
        <end position="49"/>
    </location>
</feature>
<accession>A0A518AMI5</accession>